<evidence type="ECO:0000259" key="2">
    <source>
        <dbReference type="Pfam" id="PF22766"/>
    </source>
</evidence>
<feature type="compositionally biased region" description="Low complexity" evidence="1">
    <location>
        <begin position="505"/>
        <end position="514"/>
    </location>
</feature>
<dbReference type="GO" id="GO:0007094">
    <property type="term" value="P:mitotic spindle assembly checkpoint signaling"/>
    <property type="evidence" value="ECO:0007669"/>
    <property type="project" value="TreeGrafter"/>
</dbReference>
<dbReference type="PANTHER" id="PTHR12205">
    <property type="entry name" value="CENTROMERE/KINETOCHORE PROTEIN ZW10"/>
    <property type="match status" value="1"/>
</dbReference>
<protein>
    <submittedName>
        <fullName evidence="3">Centromere/kinetochore protein zw10-like protein</fullName>
    </submittedName>
</protein>
<feature type="region of interest" description="Disordered" evidence="1">
    <location>
        <begin position="473"/>
        <end position="556"/>
    </location>
</feature>
<dbReference type="InterPro" id="IPR046362">
    <property type="entry name" value="Zw10/DSL1_C_sf"/>
</dbReference>
<gene>
    <name evidence="3" type="ORF">TRAPUB_2442</name>
</gene>
<sequence length="936" mass="103049">MAFPIPSHLPRKKDARDVSTQILTKISETTLKDLNSKAASSWVSELEDTISLTKAHIHERISNDLPDFERQLTTSISVQERLRSLSQNVNVLSENISNPESGLVPNILNTLTNHAKLAQEATDARSRHGALAHLLRCRNELKRLTQLVEGGELPEATMAGSLLEESISHAPEPLQRSEVMADLKRKCTALRNRTEEQLIHAYARSIVISTSEIIVRATVRAPQGTSTFPLSAIITSLSPAALSSHVSTLRRDIIAHCVDYVLKQPVTIDQTISNDISGPVEHKLSIYPAPPQEEDLTFRIERLTTVATFLNEHLFPHFPEPERKSLALSICTPIRTAILNHLLLPHLPSSLARLPGYLQLTKRAVRAEDDVVVKMLGDTTGERSVGAWVDAVGLHYERKRRAEILDKARVIVVSPPDDSTSFRVEVPLVLEEAASPAPPVDKAPATNGATNGHKTNGDAGIVVDPEEAEAAWDFEDDTPVESEESSGDGWGFEDEVDPEPEPTPEVEVSQSPEPEMAETEEPLEEDDPWGWTDDSSPAPGNDDVPEEDDPWGDAWDEKPKQVILSPVPALKPAKGLQKFSKSVPNSPAFPPPRSPAIQQPLTPQPNTFKNPPQPPPAPLVVKPARVTESLLVSGRTKELLQLVEDVLREGGDLVSSGILASYASGSPGSVMMQAAPMALELFRALVPVANATVLQQSAKEAMRFSNDCSFVGQELQRIIAKLSGPKATARDKLEEGLETLKLLADSWFEDAIVREERSIEELLDGARGFIDTTHQHRYDECESAVNEVLRRIRRVAPQWKMVLAKSKYYDALGTVVQTAISRILGDVLTLEDITEVESHRLSELCHILNALEGLFMEDPDHPSFVVSYVPSWLKFSYLSELLEASIADISYLFEEGALVDFEIEELVKLVRALFADTPLRANTINRLLQGHPGRGS</sequence>
<dbReference type="InterPro" id="IPR055148">
    <property type="entry name" value="ZW10_C_2"/>
</dbReference>
<name>A0A1M2VGK2_TRAPU</name>
<keyword evidence="4" id="KW-1185">Reference proteome</keyword>
<dbReference type="OrthoDB" id="534815at2759"/>
<evidence type="ECO:0000313" key="3">
    <source>
        <dbReference type="EMBL" id="OJT06734.1"/>
    </source>
</evidence>
<comment type="caution">
    <text evidence="3">The sequence shown here is derived from an EMBL/GenBank/DDBJ whole genome shotgun (WGS) entry which is preliminary data.</text>
</comment>
<feature type="compositionally biased region" description="Acidic residues" evidence="1">
    <location>
        <begin position="473"/>
        <end position="504"/>
    </location>
</feature>
<dbReference type="Gene3D" id="1.10.357.150">
    <property type="match status" value="1"/>
</dbReference>
<dbReference type="GO" id="GO:0005737">
    <property type="term" value="C:cytoplasm"/>
    <property type="evidence" value="ECO:0007669"/>
    <property type="project" value="GOC"/>
</dbReference>
<feature type="region of interest" description="Disordered" evidence="1">
    <location>
        <begin position="435"/>
        <end position="460"/>
    </location>
</feature>
<dbReference type="GO" id="GO:1990423">
    <property type="term" value="C:RZZ complex"/>
    <property type="evidence" value="ECO:0007669"/>
    <property type="project" value="TreeGrafter"/>
</dbReference>
<accession>A0A1M2VGK2</accession>
<proteinExistence type="predicted"/>
<dbReference type="STRING" id="154538.A0A1M2VGK2"/>
<evidence type="ECO:0000256" key="1">
    <source>
        <dbReference type="SAM" id="MobiDB-lite"/>
    </source>
</evidence>
<dbReference type="EMBL" id="MNAD01001269">
    <property type="protein sequence ID" value="OJT06734.1"/>
    <property type="molecule type" value="Genomic_DNA"/>
</dbReference>
<dbReference type="OMA" id="REVQYSQ"/>
<dbReference type="Pfam" id="PF22766">
    <property type="entry name" value="ZW10_C2"/>
    <property type="match status" value="1"/>
</dbReference>
<dbReference type="Proteomes" id="UP000184267">
    <property type="component" value="Unassembled WGS sequence"/>
</dbReference>
<feature type="domain" description="ZW10 C-terminal helical" evidence="2">
    <location>
        <begin position="784"/>
        <end position="927"/>
    </location>
</feature>
<reference evidence="3 4" key="1">
    <citation type="submission" date="2016-10" db="EMBL/GenBank/DDBJ databases">
        <title>Genome sequence of the basidiomycete white-rot fungus Trametes pubescens.</title>
        <authorList>
            <person name="Makela M.R."/>
            <person name="Granchi Z."/>
            <person name="Peng M."/>
            <person name="De Vries R.P."/>
            <person name="Grigoriev I."/>
            <person name="Riley R."/>
            <person name="Hilden K."/>
        </authorList>
    </citation>
    <scope>NUCLEOTIDE SEQUENCE [LARGE SCALE GENOMIC DNA]</scope>
    <source>
        <strain evidence="3 4">FBCC735</strain>
    </source>
</reference>
<feature type="compositionally biased region" description="Acidic residues" evidence="1">
    <location>
        <begin position="515"/>
        <end position="528"/>
    </location>
</feature>
<feature type="region of interest" description="Disordered" evidence="1">
    <location>
        <begin position="575"/>
        <end position="613"/>
    </location>
</feature>
<organism evidence="3 4">
    <name type="scientific">Trametes pubescens</name>
    <name type="common">White-rot fungus</name>
    <dbReference type="NCBI Taxonomy" id="154538"/>
    <lineage>
        <taxon>Eukaryota</taxon>
        <taxon>Fungi</taxon>
        <taxon>Dikarya</taxon>
        <taxon>Basidiomycota</taxon>
        <taxon>Agaricomycotina</taxon>
        <taxon>Agaricomycetes</taxon>
        <taxon>Polyporales</taxon>
        <taxon>Polyporaceae</taxon>
        <taxon>Trametes</taxon>
    </lineage>
</organism>
<dbReference type="PANTHER" id="PTHR12205:SF0">
    <property type="entry name" value="CENTROMERE_KINETOCHORE PROTEIN ZW10 HOMOLOG"/>
    <property type="match status" value="1"/>
</dbReference>
<dbReference type="GO" id="GO:0006888">
    <property type="term" value="P:endoplasmic reticulum to Golgi vesicle-mediated transport"/>
    <property type="evidence" value="ECO:0007669"/>
    <property type="project" value="TreeGrafter"/>
</dbReference>
<evidence type="ECO:0000313" key="4">
    <source>
        <dbReference type="Proteomes" id="UP000184267"/>
    </source>
</evidence>
<dbReference type="AlphaFoldDB" id="A0A1M2VGK2"/>